<feature type="domain" description="Solute-binding protein family 3/N-terminal" evidence="2">
    <location>
        <begin position="61"/>
        <end position="288"/>
    </location>
</feature>
<dbReference type="OrthoDB" id="8587856at2"/>
<dbReference type="SMART" id="SM00062">
    <property type="entry name" value="PBPb"/>
    <property type="match status" value="1"/>
</dbReference>
<feature type="chain" id="PRO_5009943704" evidence="1">
    <location>
        <begin position="46"/>
        <end position="291"/>
    </location>
</feature>
<dbReference type="PANTHER" id="PTHR38834:SF3">
    <property type="entry name" value="SOLUTE-BINDING PROTEIN FAMILY 3_N-TERMINAL DOMAIN-CONTAINING PROTEIN"/>
    <property type="match status" value="1"/>
</dbReference>
<keyword evidence="4" id="KW-1185">Reference proteome</keyword>
<dbReference type="AlphaFoldDB" id="A0A1N7NUX2"/>
<dbReference type="EMBL" id="FTOE01000011">
    <property type="protein sequence ID" value="SIT02134.1"/>
    <property type="molecule type" value="Genomic_DNA"/>
</dbReference>
<evidence type="ECO:0000313" key="3">
    <source>
        <dbReference type="EMBL" id="SIT02134.1"/>
    </source>
</evidence>
<gene>
    <name evidence="3" type="ORF">SAMN05421760_11154</name>
</gene>
<dbReference type="PANTHER" id="PTHR38834">
    <property type="entry name" value="PERIPLASMIC SUBSTRATE BINDING PROTEIN FAMILY 3"/>
    <property type="match status" value="1"/>
</dbReference>
<dbReference type="InterPro" id="IPR001638">
    <property type="entry name" value="Solute-binding_3/MltF_N"/>
</dbReference>
<organism evidence="3 4">
    <name type="scientific">Neptunomonas antarctica</name>
    <dbReference type="NCBI Taxonomy" id="619304"/>
    <lineage>
        <taxon>Bacteria</taxon>
        <taxon>Pseudomonadati</taxon>
        <taxon>Pseudomonadota</taxon>
        <taxon>Gammaproteobacteria</taxon>
        <taxon>Oceanospirillales</taxon>
        <taxon>Oceanospirillaceae</taxon>
        <taxon>Neptunomonas</taxon>
    </lineage>
</organism>
<dbReference type="SUPFAM" id="SSF53850">
    <property type="entry name" value="Periplasmic binding protein-like II"/>
    <property type="match status" value="1"/>
</dbReference>
<protein>
    <submittedName>
        <fullName evidence="3">Amino acid ABC transporter substrate-binding protein, PAAT family</fullName>
    </submittedName>
</protein>
<accession>A0A1N7NUX2</accession>
<dbReference type="Proteomes" id="UP000185999">
    <property type="component" value="Unassembled WGS sequence"/>
</dbReference>
<dbReference type="Pfam" id="PF00497">
    <property type="entry name" value="SBP_bac_3"/>
    <property type="match status" value="1"/>
</dbReference>
<proteinExistence type="predicted"/>
<keyword evidence="1" id="KW-0732">Signal</keyword>
<dbReference type="Gene3D" id="3.40.190.10">
    <property type="entry name" value="Periplasmic binding protein-like II"/>
    <property type="match status" value="2"/>
</dbReference>
<evidence type="ECO:0000256" key="1">
    <source>
        <dbReference type="SAM" id="SignalP"/>
    </source>
</evidence>
<reference evidence="4" key="1">
    <citation type="submission" date="2017-01" db="EMBL/GenBank/DDBJ databases">
        <authorList>
            <person name="Varghese N."/>
            <person name="Submissions S."/>
        </authorList>
    </citation>
    <scope>NUCLEOTIDE SEQUENCE [LARGE SCALE GENOMIC DNA]</scope>
    <source>
        <strain evidence="4">DSM 22306</strain>
    </source>
</reference>
<name>A0A1N7NUX2_9GAMM</name>
<feature type="signal peptide" evidence="1">
    <location>
        <begin position="1"/>
        <end position="45"/>
    </location>
</feature>
<dbReference type="RefSeq" id="WP_054343531.1">
    <property type="nucleotide sequence ID" value="NZ_FTOE01000011.1"/>
</dbReference>
<evidence type="ECO:0000259" key="2">
    <source>
        <dbReference type="SMART" id="SM00062"/>
    </source>
</evidence>
<dbReference type="STRING" id="619304.SAMN05421760_11154"/>
<evidence type="ECO:0000313" key="4">
    <source>
        <dbReference type="Proteomes" id="UP000185999"/>
    </source>
</evidence>
<sequence length="291" mass="32796">MLQRKKTDWPVSGTSSYAQPHRKMSRSWFFQVFLLALLVSNPAAAEQDLNDPLQVIEAIQNLNWITEELSPFNYRDPDTGEITGASVDVLMQIFAKLGIKRDSINLKLYPWARGYHKVMNDPETVLFSTTYTQERLKNMKFLGPVVANFFTVTALKSRQLKIESVEDLNQLKISVVRDDAAEKMLVGQGVNPEAIDPLNSGLSMVKKLASGRVDAIAYSFVTTLSLFEKANINPNDFEIIYVLKQSNMGYAFHNTTDARILEPMRKALDELIIDGTRAKILAKYGLESPND</sequence>